<dbReference type="EMBL" id="FXYG01000005">
    <property type="protein sequence ID" value="SMX48958.1"/>
    <property type="molecule type" value="Genomic_DNA"/>
</dbReference>
<dbReference type="Proteomes" id="UP000202485">
    <property type="component" value="Unassembled WGS sequence"/>
</dbReference>
<name>A0A238L1Y1_9RHOB</name>
<protein>
    <submittedName>
        <fullName evidence="2">Uncharacterized protein</fullName>
    </submittedName>
</protein>
<gene>
    <name evidence="2" type="ORF">RUA8715_03569</name>
</gene>
<dbReference type="AlphaFoldDB" id="A0A238L1Y1"/>
<organism evidence="2 3">
    <name type="scientific">Ruegeria arenilitoris</name>
    <dbReference type="NCBI Taxonomy" id="1173585"/>
    <lineage>
        <taxon>Bacteria</taxon>
        <taxon>Pseudomonadati</taxon>
        <taxon>Pseudomonadota</taxon>
        <taxon>Alphaproteobacteria</taxon>
        <taxon>Rhodobacterales</taxon>
        <taxon>Roseobacteraceae</taxon>
        <taxon>Ruegeria</taxon>
    </lineage>
</organism>
<evidence type="ECO:0000313" key="2">
    <source>
        <dbReference type="EMBL" id="SMX48958.1"/>
    </source>
</evidence>
<proteinExistence type="predicted"/>
<feature type="signal peptide" evidence="1">
    <location>
        <begin position="1"/>
        <end position="20"/>
    </location>
</feature>
<dbReference type="OrthoDB" id="7709464at2"/>
<dbReference type="RefSeq" id="WP_093965095.1">
    <property type="nucleotide sequence ID" value="NZ_FXYG01000005.1"/>
</dbReference>
<keyword evidence="1" id="KW-0732">Signal</keyword>
<keyword evidence="3" id="KW-1185">Reference proteome</keyword>
<accession>A0A238L1Y1</accession>
<feature type="chain" id="PRO_5012489343" evidence="1">
    <location>
        <begin position="21"/>
        <end position="96"/>
    </location>
</feature>
<evidence type="ECO:0000256" key="1">
    <source>
        <dbReference type="SAM" id="SignalP"/>
    </source>
</evidence>
<sequence length="96" mass="10381">MLKTIGACLTFVVAANAAQAFDRQTTNALKTCHDYLWQVPEFADLPNAAISVFPASENGDTVVVNWNVNWDQPTIQAAGNCTVIGGNVEGFEDYTK</sequence>
<evidence type="ECO:0000313" key="3">
    <source>
        <dbReference type="Proteomes" id="UP000202485"/>
    </source>
</evidence>
<reference evidence="3" key="1">
    <citation type="submission" date="2017-05" db="EMBL/GenBank/DDBJ databases">
        <authorList>
            <person name="Rodrigo-Torres L."/>
            <person name="Arahal R. D."/>
            <person name="Lucena T."/>
        </authorList>
    </citation>
    <scope>NUCLEOTIDE SEQUENCE [LARGE SCALE GENOMIC DNA]</scope>
    <source>
        <strain evidence="3">CECT 8715</strain>
    </source>
</reference>